<proteinExistence type="inferred from homology"/>
<evidence type="ECO:0000313" key="6">
    <source>
        <dbReference type="Proteomes" id="UP001209540"/>
    </source>
</evidence>
<feature type="transmembrane region" description="Helical" evidence="3">
    <location>
        <begin position="100"/>
        <end position="120"/>
    </location>
</feature>
<evidence type="ECO:0000256" key="3">
    <source>
        <dbReference type="SAM" id="Phobius"/>
    </source>
</evidence>
<dbReference type="InterPro" id="IPR050327">
    <property type="entry name" value="Proton-linked_MCT"/>
</dbReference>
<feature type="domain" description="Major facilitator superfamily (MFS) profile" evidence="4">
    <location>
        <begin position="4"/>
        <end position="403"/>
    </location>
</feature>
<comment type="subcellular location">
    <subcellularLocation>
        <location evidence="1">Membrane</location>
        <topology evidence="1">Multi-pass membrane protein</topology>
    </subcellularLocation>
</comment>
<dbReference type="InterPro" id="IPR020846">
    <property type="entry name" value="MFS_dom"/>
</dbReference>
<dbReference type="Proteomes" id="UP001209540">
    <property type="component" value="Unassembled WGS sequence"/>
</dbReference>
<protein>
    <submittedName>
        <fullName evidence="5">Major facilitator superfamily domain-containing protein</fullName>
    </submittedName>
</protein>
<organism evidence="5 6">
    <name type="scientific">Phascolomyces articulosus</name>
    <dbReference type="NCBI Taxonomy" id="60185"/>
    <lineage>
        <taxon>Eukaryota</taxon>
        <taxon>Fungi</taxon>
        <taxon>Fungi incertae sedis</taxon>
        <taxon>Mucoromycota</taxon>
        <taxon>Mucoromycotina</taxon>
        <taxon>Mucoromycetes</taxon>
        <taxon>Mucorales</taxon>
        <taxon>Lichtheimiaceae</taxon>
        <taxon>Phascolomyces</taxon>
    </lineage>
</organism>
<feature type="transmembrane region" description="Helical" evidence="3">
    <location>
        <begin position="287"/>
        <end position="307"/>
    </location>
</feature>
<feature type="non-terminal residue" evidence="5">
    <location>
        <position position="1"/>
    </location>
</feature>
<feature type="transmembrane region" description="Helical" evidence="3">
    <location>
        <begin position="256"/>
        <end position="275"/>
    </location>
</feature>
<evidence type="ECO:0000259" key="4">
    <source>
        <dbReference type="PROSITE" id="PS50850"/>
    </source>
</evidence>
<dbReference type="GO" id="GO:0022857">
    <property type="term" value="F:transmembrane transporter activity"/>
    <property type="evidence" value="ECO:0007669"/>
    <property type="project" value="InterPro"/>
</dbReference>
<keyword evidence="3" id="KW-1133">Transmembrane helix</keyword>
<dbReference type="SUPFAM" id="SSF103473">
    <property type="entry name" value="MFS general substrate transporter"/>
    <property type="match status" value="1"/>
</dbReference>
<dbReference type="EMBL" id="JAIXMP010000038">
    <property type="protein sequence ID" value="KAI9248501.1"/>
    <property type="molecule type" value="Genomic_DNA"/>
</dbReference>
<comment type="caution">
    <text evidence="5">The sequence shown here is derived from an EMBL/GenBank/DDBJ whole genome shotgun (WGS) entry which is preliminary data.</text>
</comment>
<feature type="transmembrane region" description="Helical" evidence="3">
    <location>
        <begin position="162"/>
        <end position="186"/>
    </location>
</feature>
<reference evidence="5" key="1">
    <citation type="journal article" date="2022" name="IScience">
        <title>Evolution of zygomycete secretomes and the origins of terrestrial fungal ecologies.</title>
        <authorList>
            <person name="Chang Y."/>
            <person name="Wang Y."/>
            <person name="Mondo S."/>
            <person name="Ahrendt S."/>
            <person name="Andreopoulos W."/>
            <person name="Barry K."/>
            <person name="Beard J."/>
            <person name="Benny G.L."/>
            <person name="Blankenship S."/>
            <person name="Bonito G."/>
            <person name="Cuomo C."/>
            <person name="Desiro A."/>
            <person name="Gervers K.A."/>
            <person name="Hundley H."/>
            <person name="Kuo A."/>
            <person name="LaButti K."/>
            <person name="Lang B.F."/>
            <person name="Lipzen A."/>
            <person name="O'Donnell K."/>
            <person name="Pangilinan J."/>
            <person name="Reynolds N."/>
            <person name="Sandor L."/>
            <person name="Smith M.E."/>
            <person name="Tsang A."/>
            <person name="Grigoriev I.V."/>
            <person name="Stajich J.E."/>
            <person name="Spatafora J.W."/>
        </authorList>
    </citation>
    <scope>NUCLEOTIDE SEQUENCE</scope>
    <source>
        <strain evidence="5">RSA 2281</strain>
    </source>
</reference>
<accession>A0AAD5JPG3</accession>
<dbReference type="GO" id="GO:0016020">
    <property type="term" value="C:membrane"/>
    <property type="evidence" value="ECO:0007669"/>
    <property type="project" value="UniProtKB-SubCell"/>
</dbReference>
<evidence type="ECO:0000256" key="1">
    <source>
        <dbReference type="ARBA" id="ARBA00004141"/>
    </source>
</evidence>
<evidence type="ECO:0000313" key="5">
    <source>
        <dbReference type="EMBL" id="KAI9248501.1"/>
    </source>
</evidence>
<evidence type="ECO:0000256" key="2">
    <source>
        <dbReference type="ARBA" id="ARBA00006727"/>
    </source>
</evidence>
<keyword evidence="3" id="KW-0472">Membrane</keyword>
<dbReference type="AlphaFoldDB" id="A0AAD5JPG3"/>
<dbReference type="PANTHER" id="PTHR11360:SF284">
    <property type="entry name" value="EG:103B4.3 PROTEIN-RELATED"/>
    <property type="match status" value="1"/>
</dbReference>
<gene>
    <name evidence="5" type="ORF">BDA99DRAFT_446110</name>
</gene>
<feature type="transmembrane region" description="Helical" evidence="3">
    <location>
        <begin position="380"/>
        <end position="400"/>
    </location>
</feature>
<sequence length="410" mass="45264">DSGYGWFVVIGSFIYVFQFCVVPFSVILNLLESNIFGSSKTITMQLTFVGTIASFTTQLLTPISRLLETMFGVKFTLLIATILYCVGMVTAGFSSKIWQLYLSLGICCGVAASIFWSISYRITPQWFTRRRSLVMGIISSATGTSALFIPFVLCAITNNKSFGIYWCFWVLAIVFVVLDIIACILIREKKHPTDKSVDSTNTSTTEVNKNRIIDWSLLRNMDFVIWIAACFPQALVTQLPFQIIPPYAKSIGLNDFQASTFISITAGLNIFGRILQGYIAGKIGNLNTLILSSVFCGSASFFIWTFAVSYVGLLVYSIIFGIFIGTFYVIAAPTVVSIVGMKNLPTGNTLLWLLTAPGLFGPSISSEIERANNGRSYLTYQLFVGSSFTISILITLILKYRLNGTIFAKS</sequence>
<name>A0AAD5JPG3_9FUNG</name>
<keyword evidence="6" id="KW-1185">Reference proteome</keyword>
<dbReference type="InterPro" id="IPR036259">
    <property type="entry name" value="MFS_trans_sf"/>
</dbReference>
<feature type="transmembrane region" description="Helical" evidence="3">
    <location>
        <begin position="6"/>
        <end position="31"/>
    </location>
</feature>
<comment type="similarity">
    <text evidence="2">Belongs to the major facilitator superfamily. Monocarboxylate porter (TC 2.A.1.13) family.</text>
</comment>
<feature type="transmembrane region" description="Helical" evidence="3">
    <location>
        <begin position="313"/>
        <end position="338"/>
    </location>
</feature>
<feature type="transmembrane region" description="Helical" evidence="3">
    <location>
        <begin position="75"/>
        <end position="94"/>
    </location>
</feature>
<dbReference type="InterPro" id="IPR011701">
    <property type="entry name" value="MFS"/>
</dbReference>
<dbReference type="Pfam" id="PF07690">
    <property type="entry name" value="MFS_1"/>
    <property type="match status" value="1"/>
</dbReference>
<feature type="transmembrane region" description="Helical" evidence="3">
    <location>
        <begin position="223"/>
        <end position="244"/>
    </location>
</feature>
<dbReference type="Gene3D" id="1.20.1250.20">
    <property type="entry name" value="MFS general substrate transporter like domains"/>
    <property type="match status" value="2"/>
</dbReference>
<keyword evidence="3" id="KW-0812">Transmembrane</keyword>
<reference evidence="5" key="2">
    <citation type="submission" date="2023-02" db="EMBL/GenBank/DDBJ databases">
        <authorList>
            <consortium name="DOE Joint Genome Institute"/>
            <person name="Mondo S.J."/>
            <person name="Chang Y."/>
            <person name="Wang Y."/>
            <person name="Ahrendt S."/>
            <person name="Andreopoulos W."/>
            <person name="Barry K."/>
            <person name="Beard J."/>
            <person name="Benny G.L."/>
            <person name="Blankenship S."/>
            <person name="Bonito G."/>
            <person name="Cuomo C."/>
            <person name="Desiro A."/>
            <person name="Gervers K.A."/>
            <person name="Hundley H."/>
            <person name="Kuo A."/>
            <person name="LaButti K."/>
            <person name="Lang B.F."/>
            <person name="Lipzen A."/>
            <person name="O'Donnell K."/>
            <person name="Pangilinan J."/>
            <person name="Reynolds N."/>
            <person name="Sandor L."/>
            <person name="Smith M.W."/>
            <person name="Tsang A."/>
            <person name="Grigoriev I.V."/>
            <person name="Stajich J.E."/>
            <person name="Spatafora J.W."/>
        </authorList>
    </citation>
    <scope>NUCLEOTIDE SEQUENCE</scope>
    <source>
        <strain evidence="5">RSA 2281</strain>
    </source>
</reference>
<feature type="transmembrane region" description="Helical" evidence="3">
    <location>
        <begin position="132"/>
        <end position="156"/>
    </location>
</feature>
<dbReference type="PROSITE" id="PS50850">
    <property type="entry name" value="MFS"/>
    <property type="match status" value="1"/>
</dbReference>
<dbReference type="PANTHER" id="PTHR11360">
    <property type="entry name" value="MONOCARBOXYLATE TRANSPORTER"/>
    <property type="match status" value="1"/>
</dbReference>